<dbReference type="Proteomes" id="UP000000311">
    <property type="component" value="Unassembled WGS sequence"/>
</dbReference>
<evidence type="ECO:0000313" key="1">
    <source>
        <dbReference type="EMBL" id="EFN64516.1"/>
    </source>
</evidence>
<sequence length="66" mass="7711">SRTILITFRGQTLPDYIYLYMIRHPVIPFVSKTSLCYNYFRLGHIGSQCKSHARYIDCGDTRHGDN</sequence>
<organism evidence="2">
    <name type="scientific">Camponotus floridanus</name>
    <name type="common">Florida carpenter ant</name>
    <dbReference type="NCBI Taxonomy" id="104421"/>
    <lineage>
        <taxon>Eukaryota</taxon>
        <taxon>Metazoa</taxon>
        <taxon>Ecdysozoa</taxon>
        <taxon>Arthropoda</taxon>
        <taxon>Hexapoda</taxon>
        <taxon>Insecta</taxon>
        <taxon>Pterygota</taxon>
        <taxon>Neoptera</taxon>
        <taxon>Endopterygota</taxon>
        <taxon>Hymenoptera</taxon>
        <taxon>Apocrita</taxon>
        <taxon>Aculeata</taxon>
        <taxon>Formicoidea</taxon>
        <taxon>Formicidae</taxon>
        <taxon>Formicinae</taxon>
        <taxon>Camponotus</taxon>
    </lineage>
</organism>
<dbReference type="EMBL" id="GL441624">
    <property type="protein sequence ID" value="EFN64516.1"/>
    <property type="molecule type" value="Genomic_DNA"/>
</dbReference>
<dbReference type="AlphaFoldDB" id="E2APX4"/>
<gene>
    <name evidence="1" type="ORF">EAG_05426</name>
</gene>
<feature type="non-terminal residue" evidence="1">
    <location>
        <position position="66"/>
    </location>
</feature>
<keyword evidence="2" id="KW-1185">Reference proteome</keyword>
<dbReference type="STRING" id="104421.E2APX4"/>
<feature type="non-terminal residue" evidence="1">
    <location>
        <position position="1"/>
    </location>
</feature>
<accession>E2APX4</accession>
<reference evidence="1 2" key="1">
    <citation type="journal article" date="2010" name="Science">
        <title>Genomic comparison of the ants Camponotus floridanus and Harpegnathos saltator.</title>
        <authorList>
            <person name="Bonasio R."/>
            <person name="Zhang G."/>
            <person name="Ye C."/>
            <person name="Mutti N.S."/>
            <person name="Fang X."/>
            <person name="Qin N."/>
            <person name="Donahue G."/>
            <person name="Yang P."/>
            <person name="Li Q."/>
            <person name="Li C."/>
            <person name="Zhang P."/>
            <person name="Huang Z."/>
            <person name="Berger S.L."/>
            <person name="Reinberg D."/>
            <person name="Wang J."/>
            <person name="Liebig J."/>
        </authorList>
    </citation>
    <scope>NUCLEOTIDE SEQUENCE [LARGE SCALE GENOMIC DNA]</scope>
    <source>
        <strain evidence="2">C129</strain>
    </source>
</reference>
<name>E2APX4_CAMFO</name>
<proteinExistence type="predicted"/>
<protein>
    <submittedName>
        <fullName evidence="1">Uncharacterized protein</fullName>
    </submittedName>
</protein>
<evidence type="ECO:0000313" key="2">
    <source>
        <dbReference type="Proteomes" id="UP000000311"/>
    </source>
</evidence>
<dbReference type="InParanoid" id="E2APX4"/>